<dbReference type="HOGENOM" id="CLU_561231_0_0_10"/>
<organism evidence="2 3">
    <name type="scientific">Paraprevotella clara YIT 11840</name>
    <dbReference type="NCBI Taxonomy" id="762968"/>
    <lineage>
        <taxon>Bacteria</taxon>
        <taxon>Pseudomonadati</taxon>
        <taxon>Bacteroidota</taxon>
        <taxon>Bacteroidia</taxon>
        <taxon>Bacteroidales</taxon>
        <taxon>Prevotellaceae</taxon>
        <taxon>Paraprevotella</taxon>
    </lineage>
</organism>
<reference evidence="2 3" key="1">
    <citation type="submission" date="2011-03" db="EMBL/GenBank/DDBJ databases">
        <authorList>
            <person name="Weinstock G."/>
            <person name="Sodergren E."/>
            <person name="Clifton S."/>
            <person name="Fulton L."/>
            <person name="Fulton B."/>
            <person name="Courtney L."/>
            <person name="Fronick C."/>
            <person name="Harrison M."/>
            <person name="Strong C."/>
            <person name="Farmer C."/>
            <person name="Delahaunty K."/>
            <person name="Markovic C."/>
            <person name="Hall O."/>
            <person name="Minx P."/>
            <person name="Tomlinson C."/>
            <person name="Mitreva M."/>
            <person name="Hou S."/>
            <person name="Chen J."/>
            <person name="Wollam A."/>
            <person name="Pepin K.H."/>
            <person name="Johnson M."/>
            <person name="Bhonagiri V."/>
            <person name="Zhang X."/>
            <person name="Suruliraj S."/>
            <person name="Warren W."/>
            <person name="Chinwalla A."/>
            <person name="Mardis E.R."/>
            <person name="Wilson R.K."/>
        </authorList>
    </citation>
    <scope>NUCLEOTIDE SEQUENCE [LARGE SCALE GENOMIC DNA]</scope>
    <source>
        <strain evidence="2 3">YIT 11840</strain>
    </source>
</reference>
<feature type="domain" description="Bacterial repeat" evidence="1">
    <location>
        <begin position="123"/>
        <end position="191"/>
    </location>
</feature>
<name>G5SWM7_9BACT</name>
<protein>
    <submittedName>
        <fullName evidence="2">Dockerin type I repeat-containing domain protein</fullName>
    </submittedName>
</protein>
<evidence type="ECO:0000259" key="1">
    <source>
        <dbReference type="Pfam" id="PF18998"/>
    </source>
</evidence>
<dbReference type="Proteomes" id="UP000003598">
    <property type="component" value="Unassembled WGS sequence"/>
</dbReference>
<keyword evidence="3" id="KW-1185">Reference proteome</keyword>
<dbReference type="GO" id="GO:0004553">
    <property type="term" value="F:hydrolase activity, hydrolyzing O-glycosyl compounds"/>
    <property type="evidence" value="ECO:0007669"/>
    <property type="project" value="InterPro"/>
</dbReference>
<accession>G5SWM7</accession>
<dbReference type="InterPro" id="IPR002105">
    <property type="entry name" value="Dockerin_1_rpt"/>
</dbReference>
<evidence type="ECO:0000313" key="3">
    <source>
        <dbReference type="Proteomes" id="UP000003598"/>
    </source>
</evidence>
<gene>
    <name evidence="2" type="ORF">HMPREF9441_03800</name>
</gene>
<dbReference type="Pfam" id="PF18998">
    <property type="entry name" value="Flg_new_2"/>
    <property type="match status" value="3"/>
</dbReference>
<dbReference type="GO" id="GO:0000272">
    <property type="term" value="P:polysaccharide catabolic process"/>
    <property type="evidence" value="ECO:0007669"/>
    <property type="project" value="InterPro"/>
</dbReference>
<dbReference type="AlphaFoldDB" id="G5SWM7"/>
<feature type="domain" description="Bacterial repeat" evidence="1">
    <location>
        <begin position="208"/>
        <end position="275"/>
    </location>
</feature>
<dbReference type="InterPro" id="IPR044060">
    <property type="entry name" value="Bacterial_rp_domain"/>
</dbReference>
<dbReference type="eggNOG" id="COG5492">
    <property type="taxonomic scope" value="Bacteria"/>
</dbReference>
<dbReference type="InterPro" id="IPR036439">
    <property type="entry name" value="Dockerin_dom_sf"/>
</dbReference>
<dbReference type="Pfam" id="PF00404">
    <property type="entry name" value="Dockerin_1"/>
    <property type="match status" value="1"/>
</dbReference>
<dbReference type="EMBL" id="AFFY01000098">
    <property type="protein sequence ID" value="EHG98258.1"/>
    <property type="molecule type" value="Genomic_DNA"/>
</dbReference>
<comment type="caution">
    <text evidence="2">The sequence shown here is derived from an EMBL/GenBank/DDBJ whole genome shotgun (WGS) entry which is preliminary data.</text>
</comment>
<dbReference type="PATRIC" id="fig|762968.3.peg.3324"/>
<evidence type="ECO:0000313" key="2">
    <source>
        <dbReference type="EMBL" id="EHG98258.1"/>
    </source>
</evidence>
<feature type="domain" description="Bacterial repeat" evidence="1">
    <location>
        <begin position="37"/>
        <end position="106"/>
    </location>
</feature>
<dbReference type="OrthoDB" id="8440781at2"/>
<dbReference type="Gene3D" id="2.60.40.680">
    <property type="match status" value="1"/>
</dbReference>
<dbReference type="STRING" id="762968.HMPREF9441_03800"/>
<dbReference type="SUPFAM" id="SSF63446">
    <property type="entry name" value="Type I dockerin domain"/>
    <property type="match status" value="1"/>
</dbReference>
<sequence length="486" mass="52416">MSLGLAGLLCGLAAYGQSGFNPDSPSEPGVPPVPLVLQAVPSDGGRLSGGGRHVPGESVRVSASANSGFVFECWTDTEGKLLSSSSSFNFVKGTKPDTLVARFTYSPGSPSEPSDPSIVQYFTLSVVAGTGGTVSGGGRYQAGQSVRLSANCQTNFEFVQWTDAKGTVVSTQKDFTYTTKAESETLTAQFRFNPSAPSEPSDPVLSHNLYYEATEGGTVSGASRCREGESTYISAYPNTGYKFVRWWKDGEPYTELPSFSYTMGKADVHFRAEFVYCPDSPSEPSTPEDLKYAFYLMSVVGMPGTTVDYPVYMSTLDELRDMTFQLTFPVDLVPDMESVEMSPKAEGYTVSAVATSDTSYVFTLTGGRLSPGNARMFQFKVRVPETFPAGQSRQVKINQVSVTEPDGNHLTASTRNGRIYVFDQGDTNGDGVVNVSDKMNLITHVIEEETETFIPEVADMNGDGAYDVSDAMGVIEVVLEDENINK</sequence>
<proteinExistence type="predicted"/>
<dbReference type="Gene3D" id="1.10.1330.10">
    <property type="entry name" value="Dockerin domain"/>
    <property type="match status" value="1"/>
</dbReference>
<dbReference type="CDD" id="cd14256">
    <property type="entry name" value="Dockerin_I"/>
    <property type="match status" value="1"/>
</dbReference>